<protein>
    <recommendedName>
        <fullName evidence="2">NACHT domain-containing protein</fullName>
    </recommendedName>
</protein>
<dbReference type="PANTHER" id="PTHR10039">
    <property type="entry name" value="AMELOGENIN"/>
    <property type="match status" value="1"/>
</dbReference>
<accession>A0A165STW1</accession>
<sequence length="557" mass="62992">MVPHVDTRVRFTMQRFLTVPAPGRETFLGKVCCPVRDLLNRRGPIILTLDHDTTGASGVLEVEAQEITLEEAFDLVARRAEQRLVPTLPLINILPASKSGKDPLSILSDVLSALRTIKRIHPLINIAWKVFSLASAIYEAQLQQDHNVLHLLLTMSQVYPYVENVANAGVAHIKHFRDDIARLLSLSHEYIDVVIAYVALPAWTRLVTPSSQVEKYKERFEHLKTRFEFGTTVQTLLTVGINAQALLDLAQIVLSRLKPAYTRQTTINGCQDGTRIKVINTILDWASSRDHDKKIMWLYGPPGSGKSAIATTVADQMYHRGRLGAAYFFESNSQDRCDAAGCLDSLTYQLSQFSGPFGNAVAQTIRENPGIVHASLKSRFRDLLIQPAMLLGNVRKPVTVVIDGLDECGDVLTRKELMSILQDELPYVPPHVRLLITSRPEHDIRWRFDRNTYVETLELDVNDEENVADVRKFLHGRLRDIRTEHQLPDDWPCEEHLEKLVERASGVFRWAVLASEVICTGNPQSMIDQLISDNYTDAQALVDWHVFGLHDRHRHHP</sequence>
<dbReference type="AlphaFoldDB" id="A0A165STW1"/>
<dbReference type="PANTHER" id="PTHR10039:SF16">
    <property type="entry name" value="GPI INOSITOL-DEACYLASE"/>
    <property type="match status" value="1"/>
</dbReference>
<dbReference type="InterPro" id="IPR056884">
    <property type="entry name" value="NPHP3-like_N"/>
</dbReference>
<feature type="domain" description="NACHT" evidence="2">
    <location>
        <begin position="294"/>
        <end position="440"/>
    </location>
</feature>
<dbReference type="SUPFAM" id="SSF52540">
    <property type="entry name" value="P-loop containing nucleoside triphosphate hydrolases"/>
    <property type="match status" value="1"/>
</dbReference>
<proteinExistence type="predicted"/>
<evidence type="ECO:0000259" key="2">
    <source>
        <dbReference type="PROSITE" id="PS50837"/>
    </source>
</evidence>
<dbReference type="InterPro" id="IPR027417">
    <property type="entry name" value="P-loop_NTPase"/>
</dbReference>
<keyword evidence="4" id="KW-1185">Reference proteome</keyword>
<evidence type="ECO:0000256" key="1">
    <source>
        <dbReference type="ARBA" id="ARBA00022737"/>
    </source>
</evidence>
<organism evidence="3 4">
    <name type="scientific">Neolentinus lepideus HHB14362 ss-1</name>
    <dbReference type="NCBI Taxonomy" id="1314782"/>
    <lineage>
        <taxon>Eukaryota</taxon>
        <taxon>Fungi</taxon>
        <taxon>Dikarya</taxon>
        <taxon>Basidiomycota</taxon>
        <taxon>Agaricomycotina</taxon>
        <taxon>Agaricomycetes</taxon>
        <taxon>Gloeophyllales</taxon>
        <taxon>Gloeophyllaceae</taxon>
        <taxon>Neolentinus</taxon>
    </lineage>
</organism>
<dbReference type="Pfam" id="PF24883">
    <property type="entry name" value="NPHP3_N"/>
    <property type="match status" value="1"/>
</dbReference>
<reference evidence="3 4" key="1">
    <citation type="journal article" date="2016" name="Mol. Biol. Evol.">
        <title>Comparative Genomics of Early-Diverging Mushroom-Forming Fungi Provides Insights into the Origins of Lignocellulose Decay Capabilities.</title>
        <authorList>
            <person name="Nagy L.G."/>
            <person name="Riley R."/>
            <person name="Tritt A."/>
            <person name="Adam C."/>
            <person name="Daum C."/>
            <person name="Floudas D."/>
            <person name="Sun H."/>
            <person name="Yadav J.S."/>
            <person name="Pangilinan J."/>
            <person name="Larsson K.H."/>
            <person name="Matsuura K."/>
            <person name="Barry K."/>
            <person name="Labutti K."/>
            <person name="Kuo R."/>
            <person name="Ohm R.A."/>
            <person name="Bhattacharya S.S."/>
            <person name="Shirouzu T."/>
            <person name="Yoshinaga Y."/>
            <person name="Martin F.M."/>
            <person name="Grigoriev I.V."/>
            <person name="Hibbett D.S."/>
        </authorList>
    </citation>
    <scope>NUCLEOTIDE SEQUENCE [LARGE SCALE GENOMIC DNA]</scope>
    <source>
        <strain evidence="3 4">HHB14362 ss-1</strain>
    </source>
</reference>
<name>A0A165STW1_9AGAM</name>
<dbReference type="Proteomes" id="UP000076761">
    <property type="component" value="Unassembled WGS sequence"/>
</dbReference>
<dbReference type="PROSITE" id="PS50837">
    <property type="entry name" value="NACHT"/>
    <property type="match status" value="1"/>
</dbReference>
<dbReference type="Gene3D" id="3.40.50.300">
    <property type="entry name" value="P-loop containing nucleotide triphosphate hydrolases"/>
    <property type="match status" value="1"/>
</dbReference>
<keyword evidence="1" id="KW-0677">Repeat</keyword>
<dbReference type="OrthoDB" id="163438at2759"/>
<dbReference type="EMBL" id="KV425570">
    <property type="protein sequence ID" value="KZT25668.1"/>
    <property type="molecule type" value="Genomic_DNA"/>
</dbReference>
<evidence type="ECO:0000313" key="4">
    <source>
        <dbReference type="Proteomes" id="UP000076761"/>
    </source>
</evidence>
<gene>
    <name evidence="3" type="ORF">NEOLEDRAFT_331341</name>
</gene>
<dbReference type="InParanoid" id="A0A165STW1"/>
<evidence type="ECO:0000313" key="3">
    <source>
        <dbReference type="EMBL" id="KZT25668.1"/>
    </source>
</evidence>
<dbReference type="InterPro" id="IPR007111">
    <property type="entry name" value="NACHT_NTPase"/>
</dbReference>